<dbReference type="AlphaFoldDB" id="A0A6P7SY96"/>
<feature type="compositionally biased region" description="Acidic residues" evidence="1">
    <location>
        <begin position="512"/>
        <end position="525"/>
    </location>
</feature>
<dbReference type="Proteomes" id="UP000515154">
    <property type="component" value="Linkage group LG1"/>
</dbReference>
<evidence type="ECO:0000256" key="1">
    <source>
        <dbReference type="SAM" id="MobiDB-lite"/>
    </source>
</evidence>
<protein>
    <submittedName>
        <fullName evidence="3 4">Uncharacterized protein LOC115217823 isoform X1</fullName>
    </submittedName>
</protein>
<proteinExistence type="predicted"/>
<dbReference type="RefSeq" id="XP_029643369.1">
    <property type="nucleotide sequence ID" value="XM_029787509.2"/>
</dbReference>
<feature type="region of interest" description="Disordered" evidence="1">
    <location>
        <begin position="486"/>
        <end position="563"/>
    </location>
</feature>
<organism evidence="2 3">
    <name type="scientific">Octopus sinensis</name>
    <name type="common">East Asian common octopus</name>
    <dbReference type="NCBI Taxonomy" id="2607531"/>
    <lineage>
        <taxon>Eukaryota</taxon>
        <taxon>Metazoa</taxon>
        <taxon>Spiralia</taxon>
        <taxon>Lophotrochozoa</taxon>
        <taxon>Mollusca</taxon>
        <taxon>Cephalopoda</taxon>
        <taxon>Coleoidea</taxon>
        <taxon>Octopodiformes</taxon>
        <taxon>Octopoda</taxon>
        <taxon>Incirrata</taxon>
        <taxon>Octopodidae</taxon>
        <taxon>Octopus</taxon>
    </lineage>
</organism>
<gene>
    <name evidence="3 4" type="primary">LOC115217823</name>
</gene>
<reference evidence="3 4" key="1">
    <citation type="submission" date="2025-08" db="UniProtKB">
        <authorList>
            <consortium name="RefSeq"/>
        </authorList>
    </citation>
    <scope>IDENTIFICATION</scope>
</reference>
<dbReference type="RefSeq" id="XP_029643376.1">
    <property type="nucleotide sequence ID" value="XM_029787516.2"/>
</dbReference>
<accession>A0A6P7SY96</accession>
<evidence type="ECO:0000313" key="3">
    <source>
        <dbReference type="RefSeq" id="XP_029643369.1"/>
    </source>
</evidence>
<keyword evidence="2" id="KW-1185">Reference proteome</keyword>
<name>A0A6P7SY96_9MOLL</name>
<evidence type="ECO:0000313" key="4">
    <source>
        <dbReference type="RefSeq" id="XP_029643376.1"/>
    </source>
</evidence>
<sequence length="777" mass="86619">MMANNLPAGKMYKKPIKKNVGLRAFFPEMPISMSNLEKAKIWVKRHNNNYFMGWTQEQLQSLDPIVRPLTIITPELYKRHMNRCCRCNHYVLFNPQAHSYCKWRSEYCRIVKLKYCLESDADWAKEFRRRLGTDSSKGGFRSLGEAKLYATQLWRQYSELYDVHRARIGNSNSRASLEKHHSLDGSSRDTKAIHISSGSAISSSAASLLPLSGSPDSLIPPFRREDDKLLSLHLASMDESNNHHLNEFPSSSSLNISPLIKVEREEKFESSSTTISNETNWSVDNNKVSSSHNTPVFPSVDQMELSILERVDVLLRRRRKDFFLGYTEDQLRNLSPFERPLTTVTEKEYQEYLFSDEGQLTSALATVFDLTEPWAFRFKKMLHLSPEEGGFATWPDVKQELYVLLQNHLSGNSNSQESVVPSMLDGSHGTMPSLSLDSDLPSTSGLVERASENIDFTNTSSSMLLGKDSLKESTISLFSSGILNGRLTSQKKSPDSSDRTVVSQASPSAPETTEDAITIDDDTNSEDNFAAGNQSQMKSPPVSSNGPSIDNIWSTNNSSSNDHRRAANHLQQQFLSDSSVSITSSIERSGHSVTAVSSSLSAMATPNRFGSPLGKVSNRISLDLASFGRNQGNSEQLECSPMEPRNSRVVPRFSSQSAMAMDTGSVEVPTVKTSNRSNSSRLVVAGSNSLYANNNSSSKSLVSKLWSLRDKLAERCRDDPAVSWHDKLRPHLKLIRSQLGETYTLPSSVHESIADLFLVTLQLELLDKQTSGFSDMS</sequence>
<evidence type="ECO:0000313" key="2">
    <source>
        <dbReference type="Proteomes" id="UP000515154"/>
    </source>
</evidence>
<feature type="compositionally biased region" description="Polar residues" evidence="1">
    <location>
        <begin position="499"/>
        <end position="510"/>
    </location>
</feature>
<dbReference type="KEGG" id="osn:115217823"/>
<feature type="compositionally biased region" description="Polar residues" evidence="1">
    <location>
        <begin position="531"/>
        <end position="560"/>
    </location>
</feature>